<comment type="subcellular location">
    <subcellularLocation>
        <location evidence="1">Cell membrane</location>
        <topology evidence="1">Multi-pass membrane protein</topology>
    </subcellularLocation>
</comment>
<evidence type="ECO:0000256" key="1">
    <source>
        <dbReference type="ARBA" id="ARBA00004651"/>
    </source>
</evidence>
<evidence type="ECO:0000313" key="9">
    <source>
        <dbReference type="EMBL" id="KLU67464.1"/>
    </source>
</evidence>
<reference evidence="9 10" key="1">
    <citation type="submission" date="2015-06" db="EMBL/GenBank/DDBJ databases">
        <title>Draft genome of the moderately acidophilic sulfate reducer Candidatus Desulfosporosinus acididurans strain M1.</title>
        <authorList>
            <person name="Poehlein A."/>
            <person name="Petzsch P."/>
            <person name="Johnson B.D."/>
            <person name="Schloemann M."/>
            <person name="Daniel R."/>
            <person name="Muehling M."/>
        </authorList>
    </citation>
    <scope>NUCLEOTIDE SEQUENCE [LARGE SCALE GENOMIC DNA]</scope>
    <source>
        <strain evidence="9 10">M1</strain>
    </source>
</reference>
<dbReference type="GO" id="GO:0005886">
    <property type="term" value="C:plasma membrane"/>
    <property type="evidence" value="ECO:0007669"/>
    <property type="project" value="UniProtKB-SubCell"/>
</dbReference>
<organism evidence="9 10">
    <name type="scientific">Desulfosporosinus acididurans</name>
    <dbReference type="NCBI Taxonomy" id="476652"/>
    <lineage>
        <taxon>Bacteria</taxon>
        <taxon>Bacillati</taxon>
        <taxon>Bacillota</taxon>
        <taxon>Clostridia</taxon>
        <taxon>Eubacteriales</taxon>
        <taxon>Desulfitobacteriaceae</taxon>
        <taxon>Desulfosporosinus</taxon>
    </lineage>
</organism>
<keyword evidence="3" id="KW-1003">Cell membrane</keyword>
<evidence type="ECO:0000259" key="8">
    <source>
        <dbReference type="Pfam" id="PF04239"/>
    </source>
</evidence>
<keyword evidence="10" id="KW-1185">Reference proteome</keyword>
<dbReference type="STRING" id="476652.DEAC_c06760"/>
<dbReference type="InterPro" id="IPR012452">
    <property type="entry name" value="DUF1657"/>
</dbReference>
<evidence type="ECO:0000313" key="10">
    <source>
        <dbReference type="Proteomes" id="UP000036356"/>
    </source>
</evidence>
<keyword evidence="4 7" id="KW-0812">Transmembrane</keyword>
<feature type="transmembrane region" description="Helical" evidence="7">
    <location>
        <begin position="6"/>
        <end position="26"/>
    </location>
</feature>
<dbReference type="PATRIC" id="fig|476652.3.peg.692"/>
<dbReference type="PANTHER" id="PTHR34582">
    <property type="entry name" value="UPF0702 TRANSMEMBRANE PROTEIN YCAP"/>
    <property type="match status" value="1"/>
</dbReference>
<feature type="domain" description="YetF C-terminal" evidence="8">
    <location>
        <begin position="81"/>
        <end position="213"/>
    </location>
</feature>
<name>A0A0J1FVK0_9FIRM</name>
<comment type="caution">
    <text evidence="9">The sequence shown here is derived from an EMBL/GenBank/DDBJ whole genome shotgun (WGS) entry which is preliminary data.</text>
</comment>
<evidence type="ECO:0000256" key="7">
    <source>
        <dbReference type="SAM" id="Phobius"/>
    </source>
</evidence>
<comment type="similarity">
    <text evidence="2">Belongs to the UPF0702 family.</text>
</comment>
<dbReference type="PANTHER" id="PTHR34582:SF7">
    <property type="entry name" value="UPF0702 TRANSMEMBRANE PROTEIN YDFS"/>
    <property type="match status" value="1"/>
</dbReference>
<accession>A0A0J1FVK0</accession>
<dbReference type="InterPro" id="IPR023090">
    <property type="entry name" value="UPF0702_alpha/beta_dom_sf"/>
</dbReference>
<proteinExistence type="inferred from homology"/>
<dbReference type="Pfam" id="PF07870">
    <property type="entry name" value="DUF1657"/>
    <property type="match status" value="1"/>
</dbReference>
<dbReference type="EMBL" id="LDZY01000002">
    <property type="protein sequence ID" value="KLU67464.1"/>
    <property type="molecule type" value="Genomic_DNA"/>
</dbReference>
<protein>
    <recommendedName>
        <fullName evidence="8">YetF C-terminal domain-containing protein</fullName>
    </recommendedName>
</protein>
<evidence type="ECO:0000256" key="2">
    <source>
        <dbReference type="ARBA" id="ARBA00006448"/>
    </source>
</evidence>
<sequence>MQETLYLILKTLALFCIAWLSMRLIGKRNITKVKPFNFISYIIIAVAVTLMSLNLINLSSGFVVLITWVVLPLALDFLGIKSQVIHEFINGKETVLIKHGKIMEENLLQLRMTGEDLLAELRSKNIFNLTDVEFAVMESNGKVNAYLKADKKPITAHDVGQKVAPQAEPQTVIMDGNILAEPLSSLGLNQTWLKTELDKMGVVLENVFICQVDSSGELFLDLFNDAVELPQPKVRELLYANLEKIQADLLAFSLQTENKSAKGMYLRNSQKLDHLINKLRPYLLH</sequence>
<dbReference type="Pfam" id="PF04239">
    <property type="entry name" value="DUF421"/>
    <property type="match status" value="1"/>
</dbReference>
<evidence type="ECO:0000256" key="4">
    <source>
        <dbReference type="ARBA" id="ARBA00022692"/>
    </source>
</evidence>
<evidence type="ECO:0000256" key="6">
    <source>
        <dbReference type="ARBA" id="ARBA00023136"/>
    </source>
</evidence>
<feature type="transmembrane region" description="Helical" evidence="7">
    <location>
        <begin position="38"/>
        <end position="56"/>
    </location>
</feature>
<dbReference type="InterPro" id="IPR007353">
    <property type="entry name" value="DUF421"/>
</dbReference>
<evidence type="ECO:0000256" key="5">
    <source>
        <dbReference type="ARBA" id="ARBA00022989"/>
    </source>
</evidence>
<dbReference type="AlphaFoldDB" id="A0A0J1FVK0"/>
<keyword evidence="5 7" id="KW-1133">Transmembrane helix</keyword>
<dbReference type="Proteomes" id="UP000036356">
    <property type="component" value="Unassembled WGS sequence"/>
</dbReference>
<keyword evidence="6 7" id="KW-0472">Membrane</keyword>
<gene>
    <name evidence="9" type="ORF">DEAC_c06760</name>
</gene>
<dbReference type="Gene3D" id="3.30.240.20">
    <property type="entry name" value="bsu07140 like domains"/>
    <property type="match status" value="2"/>
</dbReference>
<evidence type="ECO:0000256" key="3">
    <source>
        <dbReference type="ARBA" id="ARBA00022475"/>
    </source>
</evidence>